<sequence length="86" mass="9810">MGIFVYGFECVTKIKYLMKYLLKISSIGNEEERQEQVSGSLTDVYQYMKENCKAGEVADIYGENGYIETAIRLNGSVATLTHKIEW</sequence>
<comment type="caution">
    <text evidence="1">The sequence shown here is derived from an EMBL/GenBank/DDBJ whole genome shotgun (WGS) entry which is preliminary data.</text>
</comment>
<evidence type="ECO:0000313" key="1">
    <source>
        <dbReference type="EMBL" id="EJX09880.1"/>
    </source>
</evidence>
<organism evidence="1">
    <name type="scientific">gut metagenome</name>
    <dbReference type="NCBI Taxonomy" id="749906"/>
    <lineage>
        <taxon>unclassified sequences</taxon>
        <taxon>metagenomes</taxon>
        <taxon>organismal metagenomes</taxon>
    </lineage>
</organism>
<accession>J9H6U8</accession>
<name>J9H6U8_9ZZZZ</name>
<protein>
    <submittedName>
        <fullName evidence="1">Uncharacterized protein</fullName>
    </submittedName>
</protein>
<dbReference type="EMBL" id="AMCI01000297">
    <property type="protein sequence ID" value="EJX09880.1"/>
    <property type="molecule type" value="Genomic_DNA"/>
</dbReference>
<reference evidence="1" key="1">
    <citation type="journal article" date="2012" name="PLoS ONE">
        <title>Gene sets for utilization of primary and secondary nutrition supplies in the distal gut of endangered iberian lynx.</title>
        <authorList>
            <person name="Alcaide M."/>
            <person name="Messina E."/>
            <person name="Richter M."/>
            <person name="Bargiela R."/>
            <person name="Peplies J."/>
            <person name="Huws S.A."/>
            <person name="Newbold C.J."/>
            <person name="Golyshin P.N."/>
            <person name="Simon M.A."/>
            <person name="Lopez G."/>
            <person name="Yakimov M.M."/>
            <person name="Ferrer M."/>
        </authorList>
    </citation>
    <scope>NUCLEOTIDE SEQUENCE</scope>
</reference>
<proteinExistence type="predicted"/>
<dbReference type="AlphaFoldDB" id="J9H6U8"/>
<gene>
    <name evidence="1" type="ORF">EVA_02016</name>
</gene>